<keyword evidence="5 10" id="KW-0808">Transferase</keyword>
<comment type="function">
    <text evidence="8">Phosphorylase is an important allosteric enzyme in carbohydrate metabolism. Enzymes from different sources differ in their regulatory mechanisms and in their natural substrates. However, all known phosphorylases share catalytic and structural properties.</text>
</comment>
<dbReference type="Pfam" id="PF00343">
    <property type="entry name" value="Phosphorylase"/>
    <property type="match status" value="1"/>
</dbReference>
<evidence type="ECO:0000256" key="6">
    <source>
        <dbReference type="ARBA" id="ARBA00022898"/>
    </source>
</evidence>
<keyword evidence="6 9" id="KW-0663">Pyridoxal phosphate</keyword>
<dbReference type="PIRSF" id="PIRSF000460">
    <property type="entry name" value="Pprylas_GlgP"/>
    <property type="match status" value="1"/>
</dbReference>
<dbReference type="AlphaFoldDB" id="A0A919J746"/>
<evidence type="ECO:0000256" key="3">
    <source>
        <dbReference type="ARBA" id="ARBA00006047"/>
    </source>
</evidence>
<dbReference type="Proteomes" id="UP000598174">
    <property type="component" value="Unassembled WGS sequence"/>
</dbReference>
<dbReference type="SUPFAM" id="SSF53756">
    <property type="entry name" value="UDP-Glycosyltransferase/glycogen phosphorylase"/>
    <property type="match status" value="1"/>
</dbReference>
<dbReference type="CDD" id="cd04300">
    <property type="entry name" value="GT35_Glycogen_Phosphorylase"/>
    <property type="match status" value="1"/>
</dbReference>
<comment type="catalytic activity">
    <reaction evidence="1 10">
        <text>[(1-&gt;4)-alpha-D-glucosyl](n) + phosphate = [(1-&gt;4)-alpha-D-glucosyl](n-1) + alpha-D-glucose 1-phosphate</text>
        <dbReference type="Rhea" id="RHEA:41732"/>
        <dbReference type="Rhea" id="RHEA-COMP:9584"/>
        <dbReference type="Rhea" id="RHEA-COMP:9586"/>
        <dbReference type="ChEBI" id="CHEBI:15444"/>
        <dbReference type="ChEBI" id="CHEBI:43474"/>
        <dbReference type="ChEBI" id="CHEBI:58601"/>
        <dbReference type="EC" id="2.4.1.1"/>
    </reaction>
</comment>
<organism evidence="11 12">
    <name type="scientific">Paractinoplanes ferrugineus</name>
    <dbReference type="NCBI Taxonomy" id="113564"/>
    <lineage>
        <taxon>Bacteria</taxon>
        <taxon>Bacillati</taxon>
        <taxon>Actinomycetota</taxon>
        <taxon>Actinomycetes</taxon>
        <taxon>Micromonosporales</taxon>
        <taxon>Micromonosporaceae</taxon>
        <taxon>Paractinoplanes</taxon>
    </lineage>
</organism>
<keyword evidence="7 10" id="KW-0119">Carbohydrate metabolism</keyword>
<dbReference type="PROSITE" id="PS00102">
    <property type="entry name" value="PHOSPHORYLASE"/>
    <property type="match status" value="1"/>
</dbReference>
<evidence type="ECO:0000256" key="1">
    <source>
        <dbReference type="ARBA" id="ARBA00001275"/>
    </source>
</evidence>
<evidence type="ECO:0000256" key="5">
    <source>
        <dbReference type="ARBA" id="ARBA00022679"/>
    </source>
</evidence>
<sequence>MHQADLAIYAAERRGIHDARRHDPGVVEESLQPARNRQLPAIFLRKGADMDVRNGMGLRPLGTSAAEFEQDLLSNLYYRRGTTVESASTQDAYETLALTVRDRLAERRVRTAAAQYAANPRWVYYLSAEYLLGKQLEQNMLYSGTDRIARIALRQLGLDPDEVTALDLEPGLGNGGLGRLAACLLDAMATLDIPAVGYGIRYDFGIFKQDFQDGRQIERPDDWAFQGNPWEFPAPDDQQTVFFYGHTEKDAAGRTLWIPGEVVFAEPSHMLVPGHGTDTVNIVRLWRARGSHSSFDLSRFSAGQYAEAVDEAVHAENISKVLYPDDSTESGRELRLKQQYFLVSSSLRDIIRRFRLRNSDWTDFPKKTVIQLNDTHPTLAIPELMRLLVDEEGLSWDLAWAITKQTFAYTCHTLLPEALETWPVHMFERLLPRHIEIVYAINEIFLTEVRNRFPADLDRVRRMSIIQEEPERRVRMANLAVVGTQAVNGVAELHSRLLADITLRDFAELWPEKFHNVTNGISPRRFVKMANPALSDLITEGLGGDAWITDLDRLAGLEPLAEDASFRLRWREVKQANKVRLGLGDPASLTDVMIKRFHEYKRQQLKLLHIITQYHRIKQNPGQTFVPRTVLFAGKAAPAYHAAKHIIRLINAVAATIDADPAVSPYLKVVFPANYNVTLSSLIIPAADLSEQISLAGKEASGTGNMKLALNGALTVGTLDGANIEIRDRVGADNFFLFGLDTPAALELRNGGTYSPRAYYEQDGELRRALDAILDGKFAGVGREVADSLLGWDEYLTLADYRTYVDAQDDVDAAWQDTESWTRRSILNTARSGFFSADRTVRDYASEIWHVTPVKVTR</sequence>
<comment type="function">
    <text evidence="10">Allosteric enzyme that catalyzes the rate-limiting step in glycogen catabolism, the phosphorolytic cleavage of glycogen to produce glucose-1-phosphate, and plays a central role in maintaining cellular and organismal glucose homeostasis.</text>
</comment>
<dbReference type="GO" id="GO:0030170">
    <property type="term" value="F:pyridoxal phosphate binding"/>
    <property type="evidence" value="ECO:0007669"/>
    <property type="project" value="InterPro"/>
</dbReference>
<evidence type="ECO:0000256" key="10">
    <source>
        <dbReference type="RuleBase" id="RU000587"/>
    </source>
</evidence>
<evidence type="ECO:0000313" key="12">
    <source>
        <dbReference type="Proteomes" id="UP000598174"/>
    </source>
</evidence>
<dbReference type="EC" id="2.4.1.1" evidence="10"/>
<dbReference type="GO" id="GO:0005980">
    <property type="term" value="P:glycogen catabolic process"/>
    <property type="evidence" value="ECO:0007669"/>
    <property type="project" value="TreeGrafter"/>
</dbReference>
<dbReference type="InterPro" id="IPR000811">
    <property type="entry name" value="Glyco_trans_35"/>
</dbReference>
<dbReference type="PANTHER" id="PTHR11468">
    <property type="entry name" value="GLYCOGEN PHOSPHORYLASE"/>
    <property type="match status" value="1"/>
</dbReference>
<dbReference type="PANTHER" id="PTHR11468:SF3">
    <property type="entry name" value="GLYCOGEN PHOSPHORYLASE, LIVER FORM"/>
    <property type="match status" value="1"/>
</dbReference>
<evidence type="ECO:0000256" key="2">
    <source>
        <dbReference type="ARBA" id="ARBA00001933"/>
    </source>
</evidence>
<dbReference type="InterPro" id="IPR035090">
    <property type="entry name" value="Pyridoxal_P_attach_site"/>
</dbReference>
<dbReference type="Gene3D" id="3.40.50.2000">
    <property type="entry name" value="Glycogen Phosphorylase B"/>
    <property type="match status" value="2"/>
</dbReference>
<dbReference type="FunFam" id="3.40.50.2000:FF:000149">
    <property type="entry name" value="Glycogen phosphorylase, muscle form"/>
    <property type="match status" value="1"/>
</dbReference>
<name>A0A919J746_9ACTN</name>
<proteinExistence type="inferred from homology"/>
<dbReference type="NCBIfam" id="TIGR02093">
    <property type="entry name" value="P_ylase"/>
    <property type="match status" value="1"/>
</dbReference>
<dbReference type="InterPro" id="IPR011833">
    <property type="entry name" value="Glycg_phsphrylas"/>
</dbReference>
<dbReference type="EMBL" id="BOMM01000060">
    <property type="protein sequence ID" value="GIE15065.1"/>
    <property type="molecule type" value="Genomic_DNA"/>
</dbReference>
<gene>
    <name evidence="11" type="ORF">Afe05nite_69050</name>
</gene>
<accession>A0A919J746</accession>
<reference evidence="11" key="1">
    <citation type="submission" date="2021-01" db="EMBL/GenBank/DDBJ databases">
        <title>Whole genome shotgun sequence of Actinoplanes ferrugineus NBRC 15555.</title>
        <authorList>
            <person name="Komaki H."/>
            <person name="Tamura T."/>
        </authorList>
    </citation>
    <scope>NUCLEOTIDE SEQUENCE</scope>
    <source>
        <strain evidence="11">NBRC 15555</strain>
    </source>
</reference>
<evidence type="ECO:0000256" key="7">
    <source>
        <dbReference type="ARBA" id="ARBA00023277"/>
    </source>
</evidence>
<keyword evidence="4 10" id="KW-0328">Glycosyltransferase</keyword>
<keyword evidence="12" id="KW-1185">Reference proteome</keyword>
<evidence type="ECO:0000256" key="4">
    <source>
        <dbReference type="ARBA" id="ARBA00022676"/>
    </source>
</evidence>
<protein>
    <recommendedName>
        <fullName evidence="10">Alpha-1,4 glucan phosphorylase</fullName>
        <ecNumber evidence="10">2.4.1.1</ecNumber>
    </recommendedName>
</protein>
<comment type="caution">
    <text evidence="11">The sequence shown here is derived from an EMBL/GenBank/DDBJ whole genome shotgun (WGS) entry which is preliminary data.</text>
</comment>
<dbReference type="GO" id="GO:0005737">
    <property type="term" value="C:cytoplasm"/>
    <property type="evidence" value="ECO:0007669"/>
    <property type="project" value="TreeGrafter"/>
</dbReference>
<comment type="cofactor">
    <cofactor evidence="2 10">
        <name>pyridoxal 5'-phosphate</name>
        <dbReference type="ChEBI" id="CHEBI:597326"/>
    </cofactor>
</comment>
<dbReference type="GO" id="GO:0008184">
    <property type="term" value="F:glycogen phosphorylase activity"/>
    <property type="evidence" value="ECO:0007669"/>
    <property type="project" value="InterPro"/>
</dbReference>
<evidence type="ECO:0000256" key="9">
    <source>
        <dbReference type="PIRSR" id="PIRSR000460-1"/>
    </source>
</evidence>
<comment type="similarity">
    <text evidence="3 10">Belongs to the glycogen phosphorylase family.</text>
</comment>
<feature type="modified residue" description="N6-(pyridoxal phosphate)lysine" evidence="9">
    <location>
        <position position="707"/>
    </location>
</feature>
<evidence type="ECO:0000256" key="8">
    <source>
        <dbReference type="ARBA" id="ARBA00025174"/>
    </source>
</evidence>
<evidence type="ECO:0000313" key="11">
    <source>
        <dbReference type="EMBL" id="GIE15065.1"/>
    </source>
</evidence>